<dbReference type="Proteomes" id="UP000256862">
    <property type="component" value="Plasmid CO2235_mp"/>
</dbReference>
<evidence type="ECO:0000313" key="2">
    <source>
        <dbReference type="EMBL" id="SPC18181.1"/>
    </source>
</evidence>
<feature type="compositionally biased region" description="Polar residues" evidence="1">
    <location>
        <begin position="30"/>
        <end position="48"/>
    </location>
</feature>
<gene>
    <name evidence="2" type="ORF">CO2235_MP10373</name>
</gene>
<organism evidence="2">
    <name type="scientific">Cupriavidus oxalaticus</name>
    <dbReference type="NCBI Taxonomy" id="96344"/>
    <lineage>
        <taxon>Bacteria</taxon>
        <taxon>Pseudomonadati</taxon>
        <taxon>Pseudomonadota</taxon>
        <taxon>Betaproteobacteria</taxon>
        <taxon>Burkholderiales</taxon>
        <taxon>Burkholderiaceae</taxon>
        <taxon>Cupriavidus</taxon>
    </lineage>
</organism>
<accession>A0A375G9Z1</accession>
<name>A0A375G9Z1_9BURK</name>
<dbReference type="AlphaFoldDB" id="A0A375G9Z1"/>
<protein>
    <submittedName>
        <fullName evidence="2">Uncharacterized protein</fullName>
    </submittedName>
</protein>
<evidence type="ECO:0000256" key="1">
    <source>
        <dbReference type="SAM" id="MobiDB-lite"/>
    </source>
</evidence>
<reference evidence="2" key="1">
    <citation type="submission" date="2018-01" db="EMBL/GenBank/DDBJ databases">
        <authorList>
            <person name="Clerissi C."/>
        </authorList>
    </citation>
    <scope>NUCLEOTIDE SEQUENCE</scope>
    <source>
        <strain evidence="2">Cupriavidus oxalaticus LMG 2235</strain>
    </source>
</reference>
<comment type="caution">
    <text evidence="2">The sequence shown here is derived from an EMBL/GenBank/DDBJ whole genome shotgun (WGS) entry which is preliminary data.</text>
</comment>
<dbReference type="EMBL" id="OGUS01000132">
    <property type="protein sequence ID" value="SPC18181.1"/>
    <property type="molecule type" value="Genomic_DNA"/>
</dbReference>
<proteinExistence type="predicted"/>
<sequence length="68" mass="7200">MKSTSAKQSRKARSNPSRLANGRSGAVTEMTATDSNRGSLSATPLDTANTWRVPSFGGRYSLSMASFS</sequence>
<feature type="region of interest" description="Disordered" evidence="1">
    <location>
        <begin position="1"/>
        <end position="48"/>
    </location>
</feature>